<evidence type="ECO:0000313" key="3">
    <source>
        <dbReference type="Proteomes" id="UP000095751"/>
    </source>
</evidence>
<keyword evidence="3" id="KW-1185">Reference proteome</keyword>
<organism evidence="2 3">
    <name type="scientific">Fragilariopsis cylindrus CCMP1102</name>
    <dbReference type="NCBI Taxonomy" id="635003"/>
    <lineage>
        <taxon>Eukaryota</taxon>
        <taxon>Sar</taxon>
        <taxon>Stramenopiles</taxon>
        <taxon>Ochrophyta</taxon>
        <taxon>Bacillariophyta</taxon>
        <taxon>Bacillariophyceae</taxon>
        <taxon>Bacillariophycidae</taxon>
        <taxon>Bacillariales</taxon>
        <taxon>Bacillariaceae</taxon>
        <taxon>Fragilariopsis</taxon>
    </lineage>
</organism>
<feature type="compositionally biased region" description="Low complexity" evidence="1">
    <location>
        <begin position="77"/>
        <end position="91"/>
    </location>
</feature>
<dbReference type="PANTHER" id="PTHR35332">
    <property type="entry name" value="REGULATION OF ENOLASE PROTEIN 1"/>
    <property type="match status" value="1"/>
</dbReference>
<dbReference type="Proteomes" id="UP000095751">
    <property type="component" value="Unassembled WGS sequence"/>
</dbReference>
<protein>
    <submittedName>
        <fullName evidence="2">Uncharacterized protein</fullName>
    </submittedName>
</protein>
<feature type="region of interest" description="Disordered" evidence="1">
    <location>
        <begin position="64"/>
        <end position="93"/>
    </location>
</feature>
<reference evidence="2 3" key="1">
    <citation type="submission" date="2016-09" db="EMBL/GenBank/DDBJ databases">
        <title>Extensive genetic diversity and differential bi-allelic expression allows diatom success in the polar Southern Ocean.</title>
        <authorList>
            <consortium name="DOE Joint Genome Institute"/>
            <person name="Mock T."/>
            <person name="Otillar R.P."/>
            <person name="Strauss J."/>
            <person name="Dupont C."/>
            <person name="Frickenhaus S."/>
            <person name="Maumus F."/>
            <person name="Mcmullan M."/>
            <person name="Sanges R."/>
            <person name="Schmutz J."/>
            <person name="Toseland A."/>
            <person name="Valas R."/>
            <person name="Veluchamy A."/>
            <person name="Ward B.J."/>
            <person name="Allen A."/>
            <person name="Barry K."/>
            <person name="Falciatore A."/>
            <person name="Ferrante M."/>
            <person name="Fortunato A.E."/>
            <person name="Gloeckner G."/>
            <person name="Gruber A."/>
            <person name="Hipkin R."/>
            <person name="Janech M."/>
            <person name="Kroth P."/>
            <person name="Leese F."/>
            <person name="Lindquist E."/>
            <person name="Lyon B.R."/>
            <person name="Martin J."/>
            <person name="Mayer C."/>
            <person name="Parker M."/>
            <person name="Quesneville H."/>
            <person name="Raymond J."/>
            <person name="Uhlig C."/>
            <person name="Valentin K.U."/>
            <person name="Worden A.Z."/>
            <person name="Armbrust E.V."/>
            <person name="Bowler C."/>
            <person name="Green B."/>
            <person name="Moulton V."/>
            <person name="Van Oosterhout C."/>
            <person name="Grigoriev I."/>
        </authorList>
    </citation>
    <scope>NUCLEOTIDE SEQUENCE [LARGE SCALE GENOMIC DNA]</scope>
    <source>
        <strain evidence="2 3">CCMP1102</strain>
    </source>
</reference>
<dbReference type="PANTHER" id="PTHR35332:SF2">
    <property type="entry name" value="REGULATION OF ENOLASE PROTEIN 1"/>
    <property type="match status" value="1"/>
</dbReference>
<proteinExistence type="predicted"/>
<dbReference type="KEGG" id="fcy:FRACYDRAFT_238268"/>
<dbReference type="InterPro" id="IPR013320">
    <property type="entry name" value="ConA-like_dom_sf"/>
</dbReference>
<dbReference type="EMBL" id="KV784357">
    <property type="protein sequence ID" value="OEU17839.1"/>
    <property type="molecule type" value="Genomic_DNA"/>
</dbReference>
<gene>
    <name evidence="2" type="ORF">FRACYDRAFT_238268</name>
</gene>
<feature type="region of interest" description="Disordered" evidence="1">
    <location>
        <begin position="177"/>
        <end position="205"/>
    </location>
</feature>
<dbReference type="Pfam" id="PF07081">
    <property type="entry name" value="DUF1349"/>
    <property type="match status" value="1"/>
</dbReference>
<name>A0A1E7FI29_9STRA</name>
<feature type="compositionally biased region" description="Low complexity" evidence="1">
    <location>
        <begin position="179"/>
        <end position="205"/>
    </location>
</feature>
<dbReference type="AlphaFoldDB" id="A0A1E7FI29"/>
<dbReference type="InterPro" id="IPR009784">
    <property type="entry name" value="DUF1349"/>
</dbReference>
<dbReference type="SUPFAM" id="SSF49899">
    <property type="entry name" value="Concanavalin A-like lectins/glucanases"/>
    <property type="match status" value="1"/>
</dbReference>
<feature type="region of interest" description="Disordered" evidence="1">
    <location>
        <begin position="228"/>
        <end position="259"/>
    </location>
</feature>
<dbReference type="Gene3D" id="2.60.120.200">
    <property type="match status" value="1"/>
</dbReference>
<evidence type="ECO:0000256" key="1">
    <source>
        <dbReference type="SAM" id="MobiDB-lite"/>
    </source>
</evidence>
<evidence type="ECO:0000313" key="2">
    <source>
        <dbReference type="EMBL" id="OEU17839.1"/>
    </source>
</evidence>
<sequence>MSTKETAITTPTTAVVVTPVISIPGLPPLKWLDTTSSTTRVRTPLIGNATLDETNQSITMTTTKETDWFNPPPAPAPASINTNTDTTTTTTESPAALCNAPALVFQRDNCDDGCDNTGDWQLSVKITMQHTNLFDAGTLFLHQGPNDWCKLCFEYSPECLPTIVSVVTQDISDDANGPSIINSNSNSSSNSISSRTTTPTATNSSSSSVYLRVSKYASVIAFHYSLDNDNGNNNNADEDTTKTNTNNSSNIQCSDEQKQQQQQNQYWTLHRVFSMRNINKIPMSIGFLAQAPVGPDSCTAVFSEIQYYPQKTLQNLRDGS</sequence>
<accession>A0A1E7FI29</accession>
<dbReference type="InParanoid" id="A0A1E7FI29"/>